<dbReference type="Proteomes" id="UP000523087">
    <property type="component" value="Unassembled WGS sequence"/>
</dbReference>
<name>A0A7V9Z8D5_9BACL</name>
<dbReference type="AlphaFoldDB" id="A0A7V9Z8D5"/>
<proteinExistence type="predicted"/>
<sequence length="77" mass="8825">MGQSLKNHYEKTKYEAEIAVRKVAKQRPTTIIRPGIVVGHSETGETAKFGGLYFMLNFFTVHPVSRKRTGGRKFYTY</sequence>
<reference evidence="2 3" key="1">
    <citation type="submission" date="2020-07" db="EMBL/GenBank/DDBJ databases">
        <title>Genomic Encyclopedia of Type Strains, Phase IV (KMG-IV): sequencing the most valuable type-strain genomes for metagenomic binning, comparative biology and taxonomic classification.</title>
        <authorList>
            <person name="Goeker M."/>
        </authorList>
    </citation>
    <scope>NUCLEOTIDE SEQUENCE [LARGE SCALE GENOMIC DNA]</scope>
    <source>
        <strain evidence="2 3">DSM 15730</strain>
    </source>
</reference>
<evidence type="ECO:0000259" key="1">
    <source>
        <dbReference type="Pfam" id="PF07993"/>
    </source>
</evidence>
<dbReference type="Pfam" id="PF07993">
    <property type="entry name" value="NAD_binding_4"/>
    <property type="match status" value="1"/>
</dbReference>
<accession>A0A7V9Z8D5</accession>
<evidence type="ECO:0000313" key="2">
    <source>
        <dbReference type="EMBL" id="MBA2875958.1"/>
    </source>
</evidence>
<dbReference type="SUPFAM" id="SSF51735">
    <property type="entry name" value="NAD(P)-binding Rossmann-fold domains"/>
    <property type="match status" value="1"/>
</dbReference>
<evidence type="ECO:0000313" key="3">
    <source>
        <dbReference type="Proteomes" id="UP000523087"/>
    </source>
</evidence>
<dbReference type="InterPro" id="IPR036291">
    <property type="entry name" value="NAD(P)-bd_dom_sf"/>
</dbReference>
<dbReference type="Gene3D" id="3.40.50.720">
    <property type="entry name" value="NAD(P)-binding Rossmann-like Domain"/>
    <property type="match status" value="1"/>
</dbReference>
<feature type="domain" description="Thioester reductase (TE)" evidence="1">
    <location>
        <begin position="3"/>
        <end position="59"/>
    </location>
</feature>
<dbReference type="InterPro" id="IPR013120">
    <property type="entry name" value="FAR_NAD-bd"/>
</dbReference>
<dbReference type="EMBL" id="JACDUT010000008">
    <property type="protein sequence ID" value="MBA2875958.1"/>
    <property type="molecule type" value="Genomic_DNA"/>
</dbReference>
<keyword evidence="3" id="KW-1185">Reference proteome</keyword>
<protein>
    <submittedName>
        <fullName evidence="2">Thioester reductase-like protein</fullName>
    </submittedName>
</protein>
<gene>
    <name evidence="2" type="ORF">HNR31_002752</name>
</gene>
<organism evidence="2 3">
    <name type="scientific">Thermaerobacillus caldiproteolyticus</name>
    <dbReference type="NCBI Taxonomy" id="247480"/>
    <lineage>
        <taxon>Bacteria</taxon>
        <taxon>Bacillati</taxon>
        <taxon>Bacillota</taxon>
        <taxon>Bacilli</taxon>
        <taxon>Bacillales</taxon>
        <taxon>Anoxybacillaceae</taxon>
        <taxon>Thermaerobacillus</taxon>
    </lineage>
</organism>
<comment type="caution">
    <text evidence="2">The sequence shown here is derived from an EMBL/GenBank/DDBJ whole genome shotgun (WGS) entry which is preliminary data.</text>
</comment>